<dbReference type="GeneID" id="36396885"/>
<dbReference type="RefSeq" id="XP_024581910.1">
    <property type="nucleotide sequence ID" value="XM_024716297.1"/>
</dbReference>
<dbReference type="PANTHER" id="PTHR19303:SF73">
    <property type="entry name" value="PROTEIN PDC2"/>
    <property type="match status" value="1"/>
</dbReference>
<reference evidence="2" key="1">
    <citation type="submission" date="2014-09" db="EMBL/GenBank/DDBJ databases">
        <authorList>
            <person name="Sharma Rahul"/>
            <person name="Thines Marco"/>
        </authorList>
    </citation>
    <scope>NUCLEOTIDE SEQUENCE [LARGE SCALE GENOMIC DNA]</scope>
</reference>
<accession>A0A0P1AUY7</accession>
<dbReference type="Proteomes" id="UP000054928">
    <property type="component" value="Unassembled WGS sequence"/>
</dbReference>
<keyword evidence="1" id="KW-0238">DNA-binding</keyword>
<dbReference type="GO" id="GO:0005634">
    <property type="term" value="C:nucleus"/>
    <property type="evidence" value="ECO:0007669"/>
    <property type="project" value="TreeGrafter"/>
</dbReference>
<proteinExistence type="predicted"/>
<dbReference type="GO" id="GO:0003677">
    <property type="term" value="F:DNA binding"/>
    <property type="evidence" value="ECO:0007669"/>
    <property type="project" value="UniProtKB-KW"/>
</dbReference>
<dbReference type="PANTHER" id="PTHR19303">
    <property type="entry name" value="TRANSPOSON"/>
    <property type="match status" value="1"/>
</dbReference>
<dbReference type="STRING" id="4781.A0A0P1AUY7"/>
<protein>
    <submittedName>
        <fullName evidence="1">DNA-binding centromere protein B (CENP-B)</fullName>
    </submittedName>
</protein>
<keyword evidence="2" id="KW-1185">Reference proteome</keyword>
<sequence>MSKSSLATWANQKFGVGITQSAIRSILKKSRDLEAMLNVEISAKWPRVTHHPQLDEALATWTNVFAGRLGLRNNASKYSNGWLQRFEERNKSRRICIHGESGAADQAVVDAVLPALLAVIARYELKDVFNMDETGLFHSMVPENTIVKQQIEGRGQAKNRITVAFAASSDGSEKLKPLFIRKVNKLAVSVVRQRATGILLSPQ</sequence>
<name>A0A0P1AUY7_PLAHL</name>
<organism evidence="1 2">
    <name type="scientific">Plasmopara halstedii</name>
    <name type="common">Downy mildew of sunflower</name>
    <dbReference type="NCBI Taxonomy" id="4781"/>
    <lineage>
        <taxon>Eukaryota</taxon>
        <taxon>Sar</taxon>
        <taxon>Stramenopiles</taxon>
        <taxon>Oomycota</taxon>
        <taxon>Peronosporomycetes</taxon>
        <taxon>Peronosporales</taxon>
        <taxon>Peronosporaceae</taxon>
        <taxon>Plasmopara</taxon>
    </lineage>
</organism>
<dbReference type="InterPro" id="IPR050863">
    <property type="entry name" value="CenT-Element_Derived"/>
</dbReference>
<dbReference type="EMBL" id="CCYD01001583">
    <property type="protein sequence ID" value="CEG45541.1"/>
    <property type="molecule type" value="Genomic_DNA"/>
</dbReference>
<evidence type="ECO:0000313" key="2">
    <source>
        <dbReference type="Proteomes" id="UP000054928"/>
    </source>
</evidence>
<dbReference type="OrthoDB" id="76498at2759"/>
<evidence type="ECO:0000313" key="1">
    <source>
        <dbReference type="EMBL" id="CEG45541.1"/>
    </source>
</evidence>
<dbReference type="AlphaFoldDB" id="A0A0P1AUY7"/>